<dbReference type="AlphaFoldDB" id="A0A2I0WNR2"/>
<evidence type="ECO:0000313" key="2">
    <source>
        <dbReference type="Proteomes" id="UP000233837"/>
    </source>
</evidence>
<organism evidence="1 2">
    <name type="scientific">Dendrobium catenatum</name>
    <dbReference type="NCBI Taxonomy" id="906689"/>
    <lineage>
        <taxon>Eukaryota</taxon>
        <taxon>Viridiplantae</taxon>
        <taxon>Streptophyta</taxon>
        <taxon>Embryophyta</taxon>
        <taxon>Tracheophyta</taxon>
        <taxon>Spermatophyta</taxon>
        <taxon>Magnoliopsida</taxon>
        <taxon>Liliopsida</taxon>
        <taxon>Asparagales</taxon>
        <taxon>Orchidaceae</taxon>
        <taxon>Epidendroideae</taxon>
        <taxon>Malaxideae</taxon>
        <taxon>Dendrobiinae</taxon>
        <taxon>Dendrobium</taxon>
    </lineage>
</organism>
<accession>A0A2I0WNR2</accession>
<proteinExistence type="predicted"/>
<gene>
    <name evidence="1" type="ORF">MA16_Dca016853</name>
</gene>
<name>A0A2I0WNR2_9ASPA</name>
<reference evidence="1 2" key="1">
    <citation type="journal article" date="2016" name="Sci. Rep.">
        <title>The Dendrobium catenatum Lindl. genome sequence provides insights into polysaccharide synthase, floral development and adaptive evolution.</title>
        <authorList>
            <person name="Zhang G.Q."/>
            <person name="Xu Q."/>
            <person name="Bian C."/>
            <person name="Tsai W.C."/>
            <person name="Yeh C.M."/>
            <person name="Liu K.W."/>
            <person name="Yoshida K."/>
            <person name="Zhang L.S."/>
            <person name="Chang S.B."/>
            <person name="Chen F."/>
            <person name="Shi Y."/>
            <person name="Su Y.Y."/>
            <person name="Zhang Y.Q."/>
            <person name="Chen L.J."/>
            <person name="Yin Y."/>
            <person name="Lin M."/>
            <person name="Huang H."/>
            <person name="Deng H."/>
            <person name="Wang Z.W."/>
            <person name="Zhu S.L."/>
            <person name="Zhao X."/>
            <person name="Deng C."/>
            <person name="Niu S.C."/>
            <person name="Huang J."/>
            <person name="Wang M."/>
            <person name="Liu G.H."/>
            <person name="Yang H.J."/>
            <person name="Xiao X.J."/>
            <person name="Hsiao Y.Y."/>
            <person name="Wu W.L."/>
            <person name="Chen Y.Y."/>
            <person name="Mitsuda N."/>
            <person name="Ohme-Takagi M."/>
            <person name="Luo Y.B."/>
            <person name="Van de Peer Y."/>
            <person name="Liu Z.J."/>
        </authorList>
    </citation>
    <scope>NUCLEOTIDE SEQUENCE [LARGE SCALE GENOMIC DNA]</scope>
    <source>
        <tissue evidence="1">The whole plant</tissue>
    </source>
</reference>
<sequence length="55" mass="6228">MDTRSRKLKMPVFEGEDAQGWVYRVERYFSINGLTEGGKLMAAGLCLEGKALAWF</sequence>
<keyword evidence="2" id="KW-1185">Reference proteome</keyword>
<dbReference type="EMBL" id="KZ502519">
    <property type="protein sequence ID" value="PKU77286.1"/>
    <property type="molecule type" value="Genomic_DNA"/>
</dbReference>
<dbReference type="Proteomes" id="UP000233837">
    <property type="component" value="Unassembled WGS sequence"/>
</dbReference>
<evidence type="ECO:0000313" key="1">
    <source>
        <dbReference type="EMBL" id="PKU77286.1"/>
    </source>
</evidence>
<protein>
    <submittedName>
        <fullName evidence="1">Uncharacterized protein</fullName>
    </submittedName>
</protein>
<reference evidence="1 2" key="2">
    <citation type="journal article" date="2017" name="Nature">
        <title>The Apostasia genome and the evolution of orchids.</title>
        <authorList>
            <person name="Zhang G.Q."/>
            <person name="Liu K.W."/>
            <person name="Li Z."/>
            <person name="Lohaus R."/>
            <person name="Hsiao Y.Y."/>
            <person name="Niu S.C."/>
            <person name="Wang J.Y."/>
            <person name="Lin Y.C."/>
            <person name="Xu Q."/>
            <person name="Chen L.J."/>
            <person name="Yoshida K."/>
            <person name="Fujiwara S."/>
            <person name="Wang Z.W."/>
            <person name="Zhang Y.Q."/>
            <person name="Mitsuda N."/>
            <person name="Wang M."/>
            <person name="Liu G.H."/>
            <person name="Pecoraro L."/>
            <person name="Huang H.X."/>
            <person name="Xiao X.J."/>
            <person name="Lin M."/>
            <person name="Wu X.Y."/>
            <person name="Wu W.L."/>
            <person name="Chen Y.Y."/>
            <person name="Chang S.B."/>
            <person name="Sakamoto S."/>
            <person name="Ohme-Takagi M."/>
            <person name="Yagi M."/>
            <person name="Zeng S.J."/>
            <person name="Shen C.Y."/>
            <person name="Yeh C.M."/>
            <person name="Luo Y.B."/>
            <person name="Tsai W.C."/>
            <person name="Van de Peer Y."/>
            <person name="Liu Z.J."/>
        </authorList>
    </citation>
    <scope>NUCLEOTIDE SEQUENCE [LARGE SCALE GENOMIC DNA]</scope>
    <source>
        <tissue evidence="1">The whole plant</tissue>
    </source>
</reference>